<keyword evidence="1" id="KW-0472">Membrane</keyword>
<dbReference type="Pfam" id="PF12146">
    <property type="entry name" value="Hydrolase_4"/>
    <property type="match status" value="1"/>
</dbReference>
<sequence length="277" mass="31487">MRFIRYLIIAGLIVGSLTALQFAMVIWNQEDQLFFESSISETDREDASSHDRIENITLQTEDQETLQGWLRHPEDAEDEARPLLIYFGGNAEESTRAALSHDWFGDYRAVFMNYRGYGDSTGEPGEDTIFRDAVTIHDTLAERDDIDGEQIVSFGRSMGSAPATHLAQVRDLAGTVLIAPYDSRVRVQEHRHPWLPVGPFIRHPFEVSEMAKEIASPLLLITGSDDQVILPEHSFVTRDNWGGDVTDKHYEGYGHNDLQLHPDYQHDIRSFLEALKD</sequence>
<dbReference type="OrthoDB" id="9777090at2"/>
<name>D6XT01_BACIE</name>
<dbReference type="PANTHER" id="PTHR12277">
    <property type="entry name" value="ALPHA/BETA HYDROLASE DOMAIN-CONTAINING PROTEIN"/>
    <property type="match status" value="1"/>
</dbReference>
<keyword evidence="1" id="KW-0812">Transmembrane</keyword>
<dbReference type="SUPFAM" id="SSF53474">
    <property type="entry name" value="alpha/beta-Hydrolases"/>
    <property type="match status" value="1"/>
</dbReference>
<dbReference type="Gene3D" id="3.40.50.1820">
    <property type="entry name" value="alpha/beta hydrolase"/>
    <property type="match status" value="1"/>
</dbReference>
<proteinExistence type="predicted"/>
<organism evidence="3 4">
    <name type="scientific">Bacillus selenitireducens (strain ATCC 700615 / DSM 15326 / MLS10)</name>
    <dbReference type="NCBI Taxonomy" id="439292"/>
    <lineage>
        <taxon>Bacteria</taxon>
        <taxon>Bacillati</taxon>
        <taxon>Bacillota</taxon>
        <taxon>Bacilli</taxon>
        <taxon>Bacillales</taxon>
        <taxon>Bacillaceae</taxon>
        <taxon>Salisediminibacterium</taxon>
    </lineage>
</organism>
<dbReference type="RefSeq" id="WP_013172361.1">
    <property type="nucleotide sequence ID" value="NC_014219.1"/>
</dbReference>
<dbReference type="KEGG" id="bse:Bsel_1425"/>
<evidence type="ECO:0000313" key="4">
    <source>
        <dbReference type="Proteomes" id="UP000000271"/>
    </source>
</evidence>
<keyword evidence="4" id="KW-1185">Reference proteome</keyword>
<dbReference type="PANTHER" id="PTHR12277:SF81">
    <property type="entry name" value="PROTEIN ABHD13"/>
    <property type="match status" value="1"/>
</dbReference>
<dbReference type="Proteomes" id="UP000000271">
    <property type="component" value="Chromosome"/>
</dbReference>
<dbReference type="STRING" id="439292.Bsel_1425"/>
<evidence type="ECO:0000313" key="3">
    <source>
        <dbReference type="EMBL" id="ADH98937.1"/>
    </source>
</evidence>
<feature type="transmembrane region" description="Helical" evidence="1">
    <location>
        <begin position="7"/>
        <end position="27"/>
    </location>
</feature>
<dbReference type="InterPro" id="IPR022742">
    <property type="entry name" value="Hydrolase_4"/>
</dbReference>
<reference evidence="3" key="1">
    <citation type="submission" date="2009-10" db="EMBL/GenBank/DDBJ databases">
        <title>Complete sequence of Bacillus selenitireducens MLS10.</title>
        <authorList>
            <consortium name="US DOE Joint Genome Institute"/>
            <person name="Lucas S."/>
            <person name="Copeland A."/>
            <person name="Lapidus A."/>
            <person name="Glavina del Rio T."/>
            <person name="Dalin E."/>
            <person name="Tice H."/>
            <person name="Bruce D."/>
            <person name="Goodwin L."/>
            <person name="Pitluck S."/>
            <person name="Sims D."/>
            <person name="Brettin T."/>
            <person name="Detter J.C."/>
            <person name="Han C."/>
            <person name="Larimer F."/>
            <person name="Land M."/>
            <person name="Hauser L."/>
            <person name="Kyrpides N."/>
            <person name="Ovchinnikova G."/>
            <person name="Stolz J."/>
        </authorList>
    </citation>
    <scope>NUCLEOTIDE SEQUENCE [LARGE SCALE GENOMIC DNA]</scope>
    <source>
        <strain evidence="3">MLS10</strain>
    </source>
</reference>
<dbReference type="MEROPS" id="S09.B04"/>
<dbReference type="HOGENOM" id="CLU_029375_2_1_9"/>
<accession>D6XT01</accession>
<evidence type="ECO:0000256" key="1">
    <source>
        <dbReference type="SAM" id="Phobius"/>
    </source>
</evidence>
<protein>
    <submittedName>
        <fullName evidence="3">Acetyl xylan esterase</fullName>
    </submittedName>
</protein>
<dbReference type="InterPro" id="IPR029058">
    <property type="entry name" value="AB_hydrolase_fold"/>
</dbReference>
<dbReference type="AlphaFoldDB" id="D6XT01"/>
<evidence type="ECO:0000259" key="2">
    <source>
        <dbReference type="Pfam" id="PF12146"/>
    </source>
</evidence>
<feature type="domain" description="Serine aminopeptidase S33" evidence="2">
    <location>
        <begin position="80"/>
        <end position="181"/>
    </location>
</feature>
<gene>
    <name evidence="3" type="ordered locus">Bsel_1425</name>
</gene>
<dbReference type="eggNOG" id="COG1073">
    <property type="taxonomic scope" value="Bacteria"/>
</dbReference>
<dbReference type="EMBL" id="CP001791">
    <property type="protein sequence ID" value="ADH98937.1"/>
    <property type="molecule type" value="Genomic_DNA"/>
</dbReference>
<keyword evidence="1" id="KW-1133">Transmembrane helix</keyword>